<evidence type="ECO:0000256" key="1">
    <source>
        <dbReference type="ARBA" id="ARBA00001933"/>
    </source>
</evidence>
<organism evidence="5">
    <name type="scientific">marine metagenome</name>
    <dbReference type="NCBI Taxonomy" id="408172"/>
    <lineage>
        <taxon>unclassified sequences</taxon>
        <taxon>metagenomes</taxon>
        <taxon>ecological metagenomes</taxon>
    </lineage>
</organism>
<comment type="similarity">
    <text evidence="2">Belongs to the threonine aldolase family.</text>
</comment>
<evidence type="ECO:0000256" key="2">
    <source>
        <dbReference type="ARBA" id="ARBA00006966"/>
    </source>
</evidence>
<dbReference type="PANTHER" id="PTHR48097">
    <property type="entry name" value="L-THREONINE ALDOLASE-RELATED"/>
    <property type="match status" value="1"/>
</dbReference>
<dbReference type="InterPro" id="IPR015421">
    <property type="entry name" value="PyrdxlP-dep_Trfase_major"/>
</dbReference>
<dbReference type="PANTHER" id="PTHR48097:SF5">
    <property type="entry name" value="LOW SPECIFICITY L-THREONINE ALDOLASE"/>
    <property type="match status" value="1"/>
</dbReference>
<dbReference type="InterPro" id="IPR001597">
    <property type="entry name" value="ArAA_b-elim_lyase/Thr_aldolase"/>
</dbReference>
<reference evidence="5" key="1">
    <citation type="submission" date="2018-05" db="EMBL/GenBank/DDBJ databases">
        <authorList>
            <person name="Lanie J.A."/>
            <person name="Ng W.-L."/>
            <person name="Kazmierczak K.M."/>
            <person name="Andrzejewski T.M."/>
            <person name="Davidsen T.M."/>
            <person name="Wayne K.J."/>
            <person name="Tettelin H."/>
            <person name="Glass J.I."/>
            <person name="Rusch D."/>
            <person name="Podicherti R."/>
            <person name="Tsui H.-C.T."/>
            <person name="Winkler M.E."/>
        </authorList>
    </citation>
    <scope>NUCLEOTIDE SEQUENCE</scope>
</reference>
<name>A0A382PHZ3_9ZZZZ</name>
<gene>
    <name evidence="5" type="ORF">METZ01_LOCUS324395</name>
</gene>
<dbReference type="InterPro" id="IPR015424">
    <property type="entry name" value="PyrdxlP-dep_Trfase"/>
</dbReference>
<keyword evidence="3" id="KW-0663">Pyridoxal phosphate</keyword>
<dbReference type="AlphaFoldDB" id="A0A382PHZ3"/>
<proteinExistence type="inferred from homology"/>
<comment type="cofactor">
    <cofactor evidence="1">
        <name>pyridoxal 5'-phosphate</name>
        <dbReference type="ChEBI" id="CHEBI:597326"/>
    </cofactor>
</comment>
<dbReference type="GO" id="GO:0006520">
    <property type="term" value="P:amino acid metabolic process"/>
    <property type="evidence" value="ECO:0007669"/>
    <property type="project" value="InterPro"/>
</dbReference>
<evidence type="ECO:0000259" key="4">
    <source>
        <dbReference type="Pfam" id="PF01212"/>
    </source>
</evidence>
<feature type="domain" description="Aromatic amino acid beta-eliminating lyase/threonine aldolase" evidence="4">
    <location>
        <begin position="4"/>
        <end position="220"/>
    </location>
</feature>
<dbReference type="Gene3D" id="3.40.640.10">
    <property type="entry name" value="Type I PLP-dependent aspartate aminotransferase-like (Major domain)"/>
    <property type="match status" value="1"/>
</dbReference>
<accession>A0A382PHZ3</accession>
<protein>
    <recommendedName>
        <fullName evidence="4">Aromatic amino acid beta-eliminating lyase/threonine aldolase domain-containing protein</fullName>
    </recommendedName>
</protein>
<dbReference type="Pfam" id="PF01212">
    <property type="entry name" value="Beta_elim_lyase"/>
    <property type="match status" value="1"/>
</dbReference>
<sequence length="227" mass="24090">VLSFCSDNEAPVAPQILESLLEANSGFARSYGEDDLTSQVTGVFREIFECDVEVFPVTTGTAANALALGHIAPPYGAIYCTPQAHILVDECGAPGFFSGGASITSVDSIQGKVDADYLQNLLENWGAHGDHEPRPSTLSITQTTEVGTLYKIQEVNRLSELVKGHDMLLHMDGARFANAVASLGCSPADATWRAGVDVLSFGATKNGGMSAEAVVFFRKESAIEFGR</sequence>
<feature type="non-terminal residue" evidence="5">
    <location>
        <position position="227"/>
    </location>
</feature>
<dbReference type="SUPFAM" id="SSF53383">
    <property type="entry name" value="PLP-dependent transferases"/>
    <property type="match status" value="1"/>
</dbReference>
<evidence type="ECO:0000313" key="5">
    <source>
        <dbReference type="EMBL" id="SVC71541.1"/>
    </source>
</evidence>
<feature type="non-terminal residue" evidence="5">
    <location>
        <position position="1"/>
    </location>
</feature>
<evidence type="ECO:0000256" key="3">
    <source>
        <dbReference type="ARBA" id="ARBA00022898"/>
    </source>
</evidence>
<dbReference type="GO" id="GO:0016829">
    <property type="term" value="F:lyase activity"/>
    <property type="evidence" value="ECO:0007669"/>
    <property type="project" value="InterPro"/>
</dbReference>
<dbReference type="EMBL" id="UINC01106702">
    <property type="protein sequence ID" value="SVC71541.1"/>
    <property type="molecule type" value="Genomic_DNA"/>
</dbReference>